<dbReference type="AlphaFoldDB" id="A0A564XZX7"/>
<reference evidence="2 3" key="1">
    <citation type="submission" date="2019-07" db="EMBL/GenBank/DDBJ databases">
        <authorList>
            <person name="Jastrzebski P J."/>
            <person name="Paukszto L."/>
            <person name="Jastrzebski P J."/>
        </authorList>
    </citation>
    <scope>NUCLEOTIDE SEQUENCE [LARGE SCALE GENOMIC DNA]</scope>
    <source>
        <strain evidence="2 3">WMS-il1</strain>
    </source>
</reference>
<accession>A0A564XZX7</accession>
<evidence type="ECO:0000256" key="1">
    <source>
        <dbReference type="SAM" id="SignalP"/>
    </source>
</evidence>
<proteinExistence type="predicted"/>
<feature type="chain" id="PRO_5021760661" evidence="1">
    <location>
        <begin position="29"/>
        <end position="130"/>
    </location>
</feature>
<dbReference type="InterPro" id="IPR036116">
    <property type="entry name" value="FN3_sf"/>
</dbReference>
<protein>
    <submittedName>
        <fullName evidence="2">Uncharacterized protein</fullName>
    </submittedName>
</protein>
<evidence type="ECO:0000313" key="3">
    <source>
        <dbReference type="Proteomes" id="UP000321570"/>
    </source>
</evidence>
<dbReference type="Proteomes" id="UP000321570">
    <property type="component" value="Unassembled WGS sequence"/>
</dbReference>
<name>A0A564XZX7_HYMDI</name>
<dbReference type="CDD" id="cd00063">
    <property type="entry name" value="FN3"/>
    <property type="match status" value="1"/>
</dbReference>
<dbReference type="InterPro" id="IPR003961">
    <property type="entry name" value="FN3_dom"/>
</dbReference>
<dbReference type="SUPFAM" id="SSF49265">
    <property type="entry name" value="Fibronectin type III"/>
    <property type="match status" value="1"/>
</dbReference>
<feature type="signal peptide" evidence="1">
    <location>
        <begin position="1"/>
        <end position="28"/>
    </location>
</feature>
<feature type="non-terminal residue" evidence="2">
    <location>
        <position position="130"/>
    </location>
</feature>
<evidence type="ECO:0000313" key="2">
    <source>
        <dbReference type="EMBL" id="VUZ40577.1"/>
    </source>
</evidence>
<keyword evidence="3" id="KW-1185">Reference proteome</keyword>
<keyword evidence="1" id="KW-0732">Signal</keyword>
<dbReference type="EMBL" id="CABIJS010000033">
    <property type="protein sequence ID" value="VUZ40577.1"/>
    <property type="molecule type" value="Genomic_DNA"/>
</dbReference>
<sequence>MRKCHGFYLCSMLSIIAASGLLLRSTNAESFSAAWNEHLQGSDTARLDYATSKIKRHTEKGLDPLSPINPNVYPTHFGALNISWDPPAIVLRSQISHYEVLLRNLTNPLHIRRRICSYYKLVIPESDSEI</sequence>
<organism evidence="2 3">
    <name type="scientific">Hymenolepis diminuta</name>
    <name type="common">Rat tapeworm</name>
    <dbReference type="NCBI Taxonomy" id="6216"/>
    <lineage>
        <taxon>Eukaryota</taxon>
        <taxon>Metazoa</taxon>
        <taxon>Spiralia</taxon>
        <taxon>Lophotrochozoa</taxon>
        <taxon>Platyhelminthes</taxon>
        <taxon>Cestoda</taxon>
        <taxon>Eucestoda</taxon>
        <taxon>Cyclophyllidea</taxon>
        <taxon>Hymenolepididae</taxon>
        <taxon>Hymenolepis</taxon>
    </lineage>
</organism>
<gene>
    <name evidence="2" type="ORF">WMSIL1_LOCUS1352</name>
</gene>